<keyword evidence="2" id="KW-1185">Reference proteome</keyword>
<accession>A0A9Q1F4J5</accession>
<gene>
    <name evidence="1" type="ORF">SKAU_G00259510</name>
</gene>
<evidence type="ECO:0000313" key="1">
    <source>
        <dbReference type="EMBL" id="KAJ8350821.1"/>
    </source>
</evidence>
<comment type="caution">
    <text evidence="1">The sequence shown here is derived from an EMBL/GenBank/DDBJ whole genome shotgun (WGS) entry which is preliminary data.</text>
</comment>
<sequence>MPGRAIKLPYGPEVLEQCGWSRRPVCGLRGNFRDHAGVGRSRTVVGDDREPLPLKYRHQPGTFFARPG</sequence>
<reference evidence="1" key="1">
    <citation type="journal article" date="2023" name="Science">
        <title>Genome structures resolve the early diversification of teleost fishes.</title>
        <authorList>
            <person name="Parey E."/>
            <person name="Louis A."/>
            <person name="Montfort J."/>
            <person name="Bouchez O."/>
            <person name="Roques C."/>
            <person name="Iampietro C."/>
            <person name="Lluch J."/>
            <person name="Castinel A."/>
            <person name="Donnadieu C."/>
            <person name="Desvignes T."/>
            <person name="Floi Bucao C."/>
            <person name="Jouanno E."/>
            <person name="Wen M."/>
            <person name="Mejri S."/>
            <person name="Dirks R."/>
            <person name="Jansen H."/>
            <person name="Henkel C."/>
            <person name="Chen W.J."/>
            <person name="Zahm M."/>
            <person name="Cabau C."/>
            <person name="Klopp C."/>
            <person name="Thompson A.W."/>
            <person name="Robinson-Rechavi M."/>
            <person name="Braasch I."/>
            <person name="Lecointre G."/>
            <person name="Bobe J."/>
            <person name="Postlethwait J.H."/>
            <person name="Berthelot C."/>
            <person name="Roest Crollius H."/>
            <person name="Guiguen Y."/>
        </authorList>
    </citation>
    <scope>NUCLEOTIDE SEQUENCE</scope>
    <source>
        <strain evidence="1">WJC10195</strain>
    </source>
</reference>
<organism evidence="1 2">
    <name type="scientific">Synaphobranchus kaupii</name>
    <name type="common">Kaup's arrowtooth eel</name>
    <dbReference type="NCBI Taxonomy" id="118154"/>
    <lineage>
        <taxon>Eukaryota</taxon>
        <taxon>Metazoa</taxon>
        <taxon>Chordata</taxon>
        <taxon>Craniata</taxon>
        <taxon>Vertebrata</taxon>
        <taxon>Euteleostomi</taxon>
        <taxon>Actinopterygii</taxon>
        <taxon>Neopterygii</taxon>
        <taxon>Teleostei</taxon>
        <taxon>Anguilliformes</taxon>
        <taxon>Synaphobranchidae</taxon>
        <taxon>Synaphobranchus</taxon>
    </lineage>
</organism>
<protein>
    <submittedName>
        <fullName evidence="1">Uncharacterized protein</fullName>
    </submittedName>
</protein>
<dbReference type="AlphaFoldDB" id="A0A9Q1F4J5"/>
<name>A0A9Q1F4J5_SYNKA</name>
<evidence type="ECO:0000313" key="2">
    <source>
        <dbReference type="Proteomes" id="UP001152622"/>
    </source>
</evidence>
<dbReference type="EMBL" id="JAINUF010000009">
    <property type="protein sequence ID" value="KAJ8350821.1"/>
    <property type="molecule type" value="Genomic_DNA"/>
</dbReference>
<dbReference type="Proteomes" id="UP001152622">
    <property type="component" value="Chromosome 9"/>
</dbReference>
<proteinExistence type="predicted"/>